<dbReference type="CDD" id="cd06261">
    <property type="entry name" value="TM_PBP2"/>
    <property type="match status" value="1"/>
</dbReference>
<dbReference type="NCBIfam" id="TIGR01097">
    <property type="entry name" value="PhnE"/>
    <property type="match status" value="1"/>
</dbReference>
<accession>A0ABV6AZH6</accession>
<evidence type="ECO:0000259" key="8">
    <source>
        <dbReference type="PROSITE" id="PS50928"/>
    </source>
</evidence>
<evidence type="ECO:0000256" key="7">
    <source>
        <dbReference type="RuleBase" id="RU363032"/>
    </source>
</evidence>
<keyword evidence="2 7" id="KW-0813">Transport</keyword>
<evidence type="ECO:0000313" key="9">
    <source>
        <dbReference type="EMBL" id="MFB9991596.1"/>
    </source>
</evidence>
<feature type="transmembrane region" description="Helical" evidence="7">
    <location>
        <begin position="117"/>
        <end position="140"/>
    </location>
</feature>
<keyword evidence="6 7" id="KW-0472">Membrane</keyword>
<keyword evidence="4 7" id="KW-0812">Transmembrane</keyword>
<dbReference type="InterPro" id="IPR005769">
    <property type="entry name" value="PhnE/PtxC"/>
</dbReference>
<keyword evidence="5 7" id="KW-1133">Transmembrane helix</keyword>
<comment type="subcellular location">
    <subcellularLocation>
        <location evidence="1 7">Cell membrane</location>
        <topology evidence="1 7">Multi-pass membrane protein</topology>
    </subcellularLocation>
</comment>
<evidence type="ECO:0000256" key="3">
    <source>
        <dbReference type="ARBA" id="ARBA00022475"/>
    </source>
</evidence>
<feature type="transmembrane region" description="Helical" evidence="7">
    <location>
        <begin position="203"/>
        <end position="219"/>
    </location>
</feature>
<feature type="transmembrane region" description="Helical" evidence="7">
    <location>
        <begin position="74"/>
        <end position="96"/>
    </location>
</feature>
<comment type="caution">
    <text evidence="9">The sequence shown here is derived from an EMBL/GenBank/DDBJ whole genome shotgun (WGS) entry which is preliminary data.</text>
</comment>
<dbReference type="PROSITE" id="PS50928">
    <property type="entry name" value="ABC_TM1"/>
    <property type="match status" value="1"/>
</dbReference>
<evidence type="ECO:0000256" key="4">
    <source>
        <dbReference type="ARBA" id="ARBA00022692"/>
    </source>
</evidence>
<feature type="transmembrane region" description="Helical" evidence="7">
    <location>
        <begin position="225"/>
        <end position="244"/>
    </location>
</feature>
<name>A0ABV6AZH6_9DEIO</name>
<evidence type="ECO:0000256" key="2">
    <source>
        <dbReference type="ARBA" id="ARBA00022448"/>
    </source>
</evidence>
<evidence type="ECO:0000256" key="6">
    <source>
        <dbReference type="ARBA" id="ARBA00023136"/>
    </source>
</evidence>
<evidence type="ECO:0000313" key="10">
    <source>
        <dbReference type="Proteomes" id="UP001589733"/>
    </source>
</evidence>
<protein>
    <submittedName>
        <fullName evidence="9">Phosphonate ABC transporter, permease protein PhnE</fullName>
    </submittedName>
</protein>
<organism evidence="9 10">
    <name type="scientific">Deinococcus oregonensis</name>
    <dbReference type="NCBI Taxonomy" id="1805970"/>
    <lineage>
        <taxon>Bacteria</taxon>
        <taxon>Thermotogati</taxon>
        <taxon>Deinococcota</taxon>
        <taxon>Deinococci</taxon>
        <taxon>Deinococcales</taxon>
        <taxon>Deinococcaceae</taxon>
        <taxon>Deinococcus</taxon>
    </lineage>
</organism>
<feature type="domain" description="ABC transmembrane type-1" evidence="8">
    <location>
        <begin position="66"/>
        <end position="248"/>
    </location>
</feature>
<dbReference type="Pfam" id="PF00528">
    <property type="entry name" value="BPD_transp_1"/>
    <property type="match status" value="1"/>
</dbReference>
<comment type="similarity">
    <text evidence="7">Belongs to the binding-protein-dependent transport system permease family.</text>
</comment>
<dbReference type="Gene3D" id="1.10.3720.10">
    <property type="entry name" value="MetI-like"/>
    <property type="match status" value="1"/>
</dbReference>
<sequence>MRSNRVAAGVVLLALAVSYPLTEISPAGLISGLGDSVHFVFGTADRPGSGFFPPNFSRMDVFAHQMLITVGMGLWGTVLCLLLAVPLSFAGAQNVAPHWLYLLTRPVLDFLRGLPDLVLALIFVAALGLGPFPGIMALAVSSAGSLAKLLSEAIEAVDEGQIEAVRASGASELMVLQYGFWPQILPAFMSLTLYRFEVNVRAATFLGIVGAGGIGFYLQEAMRGFDFRSTCAIILIILITVRLVDWGSARLRARII</sequence>
<dbReference type="PANTHER" id="PTHR30043:SF1">
    <property type="entry name" value="ABC TRANSPORT SYSTEM PERMEASE PROTEIN P69"/>
    <property type="match status" value="1"/>
</dbReference>
<reference evidence="9 10" key="1">
    <citation type="submission" date="2024-09" db="EMBL/GenBank/DDBJ databases">
        <authorList>
            <person name="Sun Q."/>
            <person name="Mori K."/>
        </authorList>
    </citation>
    <scope>NUCLEOTIDE SEQUENCE [LARGE SCALE GENOMIC DNA]</scope>
    <source>
        <strain evidence="9 10">JCM 13503</strain>
    </source>
</reference>
<evidence type="ECO:0000256" key="1">
    <source>
        <dbReference type="ARBA" id="ARBA00004651"/>
    </source>
</evidence>
<keyword evidence="3" id="KW-1003">Cell membrane</keyword>
<dbReference type="Proteomes" id="UP001589733">
    <property type="component" value="Unassembled WGS sequence"/>
</dbReference>
<evidence type="ECO:0000256" key="5">
    <source>
        <dbReference type="ARBA" id="ARBA00022989"/>
    </source>
</evidence>
<dbReference type="RefSeq" id="WP_380006903.1">
    <property type="nucleotide sequence ID" value="NZ_JBHLYR010000021.1"/>
</dbReference>
<keyword evidence="10" id="KW-1185">Reference proteome</keyword>
<gene>
    <name evidence="9" type="primary">phnE</name>
    <name evidence="9" type="ORF">ACFFLM_06400</name>
</gene>
<proteinExistence type="inferred from homology"/>
<dbReference type="PANTHER" id="PTHR30043">
    <property type="entry name" value="PHOSPHONATES TRANSPORT SYSTEM PERMEASE PROTEIN"/>
    <property type="match status" value="1"/>
</dbReference>
<dbReference type="InterPro" id="IPR035906">
    <property type="entry name" value="MetI-like_sf"/>
</dbReference>
<dbReference type="EMBL" id="JBHLYR010000021">
    <property type="protein sequence ID" value="MFB9991596.1"/>
    <property type="molecule type" value="Genomic_DNA"/>
</dbReference>
<dbReference type="SUPFAM" id="SSF161098">
    <property type="entry name" value="MetI-like"/>
    <property type="match status" value="1"/>
</dbReference>
<dbReference type="InterPro" id="IPR000515">
    <property type="entry name" value="MetI-like"/>
</dbReference>